<dbReference type="InterPro" id="IPR050175">
    <property type="entry name" value="Complex_I_Subunit_2"/>
</dbReference>
<accession>A0A8T9VSP2</accession>
<evidence type="ECO:0000256" key="2">
    <source>
        <dbReference type="ARBA" id="ARBA00004448"/>
    </source>
</evidence>
<keyword evidence="15 18" id="KW-0496">Mitochondrion</keyword>
<evidence type="ECO:0000259" key="19">
    <source>
        <dbReference type="Pfam" id="PF00361"/>
    </source>
</evidence>
<proteinExistence type="inferred from homology"/>
<protein>
    <recommendedName>
        <fullName evidence="5 18">NADH-ubiquinone oxidoreductase chain 2</fullName>
        <ecNumber evidence="4 18">7.1.1.2</ecNumber>
    </recommendedName>
</protein>
<evidence type="ECO:0000256" key="9">
    <source>
        <dbReference type="ARBA" id="ARBA00022792"/>
    </source>
</evidence>
<evidence type="ECO:0000256" key="11">
    <source>
        <dbReference type="ARBA" id="ARBA00022982"/>
    </source>
</evidence>
<comment type="similarity">
    <text evidence="3 18">Belongs to the complex I subunit 2 family.</text>
</comment>
<keyword evidence="12 18" id="KW-1133">Transmembrane helix</keyword>
<gene>
    <name evidence="20" type="primary">ND2</name>
</gene>
<feature type="transmembrane region" description="Helical" evidence="18">
    <location>
        <begin position="313"/>
        <end position="334"/>
    </location>
</feature>
<comment type="function">
    <text evidence="18">Core subunit of the mitochondrial membrane respiratory chain NADH dehydrogenase (Complex I) which catalyzes electron transfer from NADH through the respiratory chain, using ubiquinone as an electron acceptor. Essential for the catalytic activity and assembly of complex I.</text>
</comment>
<feature type="transmembrane region" description="Helical" evidence="18">
    <location>
        <begin position="272"/>
        <end position="292"/>
    </location>
</feature>
<keyword evidence="16 18" id="KW-0472">Membrane</keyword>
<evidence type="ECO:0000256" key="14">
    <source>
        <dbReference type="ARBA" id="ARBA00023075"/>
    </source>
</evidence>
<geneLocation type="mitochondrion" evidence="20"/>
<evidence type="ECO:0000256" key="15">
    <source>
        <dbReference type="ARBA" id="ARBA00023128"/>
    </source>
</evidence>
<dbReference type="PANTHER" id="PTHR46552">
    <property type="entry name" value="NADH-UBIQUINONE OXIDOREDUCTASE CHAIN 2"/>
    <property type="match status" value="1"/>
</dbReference>
<evidence type="ECO:0000256" key="18">
    <source>
        <dbReference type="RuleBase" id="RU003403"/>
    </source>
</evidence>
<evidence type="ECO:0000256" key="1">
    <source>
        <dbReference type="ARBA" id="ARBA00003257"/>
    </source>
</evidence>
<evidence type="ECO:0000256" key="12">
    <source>
        <dbReference type="ARBA" id="ARBA00022989"/>
    </source>
</evidence>
<keyword evidence="14 18" id="KW-0830">Ubiquinone</keyword>
<dbReference type="GO" id="GO:0006120">
    <property type="term" value="P:mitochondrial electron transport, NADH to ubiquinone"/>
    <property type="evidence" value="ECO:0007669"/>
    <property type="project" value="InterPro"/>
</dbReference>
<evidence type="ECO:0000256" key="16">
    <source>
        <dbReference type="ARBA" id="ARBA00023136"/>
    </source>
</evidence>
<organism evidence="20">
    <name type="scientific">Teredorus hainanensis</name>
    <dbReference type="NCBI Taxonomy" id="2936564"/>
    <lineage>
        <taxon>Eukaryota</taxon>
        <taxon>Metazoa</taxon>
        <taxon>Ecdysozoa</taxon>
        <taxon>Arthropoda</taxon>
        <taxon>Hexapoda</taxon>
        <taxon>Insecta</taxon>
        <taxon>Pterygota</taxon>
        <taxon>Neoptera</taxon>
        <taxon>Polyneoptera</taxon>
        <taxon>Orthoptera</taxon>
        <taxon>Caelifera</taxon>
        <taxon>Acrididea</taxon>
        <taxon>Tetrigoidea</taxon>
        <taxon>Tetrigidae</taxon>
        <taxon>Tetriginae</taxon>
        <taxon>Teredorus</taxon>
    </lineage>
</organism>
<evidence type="ECO:0000256" key="6">
    <source>
        <dbReference type="ARBA" id="ARBA00022448"/>
    </source>
</evidence>
<dbReference type="CTD" id="4536"/>
<feature type="transmembrane region" description="Helical" evidence="18">
    <location>
        <begin position="91"/>
        <end position="111"/>
    </location>
</feature>
<keyword evidence="13 18" id="KW-0520">NAD</keyword>
<evidence type="ECO:0000256" key="10">
    <source>
        <dbReference type="ARBA" id="ARBA00022967"/>
    </source>
</evidence>
<feature type="domain" description="NADH:quinone oxidoreductase/Mrp antiporter transmembrane" evidence="19">
    <location>
        <begin position="24"/>
        <end position="283"/>
    </location>
</feature>
<dbReference type="InterPro" id="IPR003917">
    <property type="entry name" value="NADH_UbQ_OxRdtase_chain2"/>
</dbReference>
<reference evidence="20" key="1">
    <citation type="journal article" date="2021" name="Zootaxa">
        <title>Comparative mitogenomes and phylogenetic analysis reveal taxonomic relationship of genera Teredorus and Systolederus (Orthoptera, Tetrigoidea).</title>
        <authorList>
            <person name="Li X."/>
            <person name="Liu Y."/>
            <person name="Lin L."/>
        </authorList>
    </citation>
    <scope>NUCLEOTIDE SEQUENCE</scope>
</reference>
<feature type="transmembrane region" description="Helical" evidence="18">
    <location>
        <begin position="233"/>
        <end position="252"/>
    </location>
</feature>
<dbReference type="GO" id="GO:0005743">
    <property type="term" value="C:mitochondrial inner membrane"/>
    <property type="evidence" value="ECO:0007669"/>
    <property type="project" value="UniProtKB-SubCell"/>
</dbReference>
<evidence type="ECO:0000313" key="20">
    <source>
        <dbReference type="EMBL" id="UPH84291.1"/>
    </source>
</evidence>
<evidence type="ECO:0000256" key="5">
    <source>
        <dbReference type="ARBA" id="ARBA00021008"/>
    </source>
</evidence>
<dbReference type="EC" id="7.1.1.2" evidence="4 18"/>
<dbReference type="GeneID" id="72130021"/>
<evidence type="ECO:0000256" key="7">
    <source>
        <dbReference type="ARBA" id="ARBA00022660"/>
    </source>
</evidence>
<keyword evidence="9 18" id="KW-0999">Mitochondrion inner membrane</keyword>
<keyword evidence="11 18" id="KW-0249">Electron transport</keyword>
<dbReference type="RefSeq" id="YP_010373080.1">
    <property type="nucleotide sequence ID" value="NC_063117.1"/>
</dbReference>
<name>A0A8T9VSP2_9ORTH</name>
<comment type="function">
    <text evidence="1">Core subunit of the mitochondrial membrane respiratory chain NADH dehydrogenase (Complex I) that is believed to belong to the minimal assembly required for catalysis. Complex I functions in the transfer of electrons from NADH to the respiratory chain. The immediate electron acceptor for the enzyme is believed to be ubiquinone.</text>
</comment>
<dbReference type="PRINTS" id="PR01436">
    <property type="entry name" value="NADHDHGNASE2"/>
</dbReference>
<dbReference type="EMBL" id="MZ041207">
    <property type="protein sequence ID" value="UPH84291.1"/>
    <property type="molecule type" value="Genomic_DNA"/>
</dbReference>
<evidence type="ECO:0000256" key="8">
    <source>
        <dbReference type="ARBA" id="ARBA00022692"/>
    </source>
</evidence>
<keyword evidence="8 18" id="KW-0812">Transmembrane</keyword>
<feature type="transmembrane region" description="Helical" evidence="18">
    <location>
        <begin position="195"/>
        <end position="213"/>
    </location>
</feature>
<keyword evidence="7 18" id="KW-0679">Respiratory chain</keyword>
<comment type="subcellular location">
    <subcellularLocation>
        <location evidence="2 18">Mitochondrion inner membrane</location>
        <topology evidence="2 18">Multi-pass membrane protein</topology>
    </subcellularLocation>
</comment>
<dbReference type="AlphaFoldDB" id="A0A8T9VSP2"/>
<feature type="transmembrane region" description="Helical" evidence="18">
    <location>
        <begin position="60"/>
        <end position="84"/>
    </location>
</feature>
<evidence type="ECO:0000256" key="17">
    <source>
        <dbReference type="ARBA" id="ARBA00049551"/>
    </source>
</evidence>
<keyword evidence="6" id="KW-0813">Transport</keyword>
<comment type="catalytic activity">
    <reaction evidence="17 18">
        <text>a ubiquinone + NADH + 5 H(+)(in) = a ubiquinol + NAD(+) + 4 H(+)(out)</text>
        <dbReference type="Rhea" id="RHEA:29091"/>
        <dbReference type="Rhea" id="RHEA-COMP:9565"/>
        <dbReference type="Rhea" id="RHEA-COMP:9566"/>
        <dbReference type="ChEBI" id="CHEBI:15378"/>
        <dbReference type="ChEBI" id="CHEBI:16389"/>
        <dbReference type="ChEBI" id="CHEBI:17976"/>
        <dbReference type="ChEBI" id="CHEBI:57540"/>
        <dbReference type="ChEBI" id="CHEBI:57945"/>
        <dbReference type="EC" id="7.1.1.2"/>
    </reaction>
</comment>
<keyword evidence="10 18" id="KW-1278">Translocase</keyword>
<sequence length="335" mass="39070">MKKMPIKMMFLLTLMLSTIITMTANSWLAVWMGLEMNLMSFIPLISSQPMLNHKLSSIKYFIIQAISSITLLMTFIITMMNFIYTNMNIMIMIMMMSLLMKMGAAPLHFWFPEVMEFLSWDNCILLMTWQKVAPMTAISYIDLNNNMMVIFIISSSIIGAIMGLNQISLRMILSYSSINHIGWMLSSLQSNMITWTYYMMVYSLLSTLISLLFKSYNLNSINELFMINNQNKLYKLNMMMSMMSLGGMPPFLGFLPKWILIQEMMMNSSYMITMILVMSSIITLYFYLKLFMSAGLMYFKENKWNKNFNLKKMNMISLYLNMMSSMGLIMSPLLM</sequence>
<feature type="transmembrane region" description="Helical" evidence="18">
    <location>
        <begin position="147"/>
        <end position="165"/>
    </location>
</feature>
<evidence type="ECO:0000256" key="13">
    <source>
        <dbReference type="ARBA" id="ARBA00023027"/>
    </source>
</evidence>
<dbReference type="InterPro" id="IPR001750">
    <property type="entry name" value="ND/Mrp_TM"/>
</dbReference>
<dbReference type="Pfam" id="PF00361">
    <property type="entry name" value="Proton_antipo_M"/>
    <property type="match status" value="1"/>
</dbReference>
<evidence type="ECO:0000256" key="3">
    <source>
        <dbReference type="ARBA" id="ARBA00007012"/>
    </source>
</evidence>
<dbReference type="GO" id="GO:0008137">
    <property type="term" value="F:NADH dehydrogenase (ubiquinone) activity"/>
    <property type="evidence" value="ECO:0007669"/>
    <property type="project" value="UniProtKB-EC"/>
</dbReference>
<evidence type="ECO:0000256" key="4">
    <source>
        <dbReference type="ARBA" id="ARBA00012944"/>
    </source>
</evidence>
<dbReference type="PANTHER" id="PTHR46552:SF1">
    <property type="entry name" value="NADH-UBIQUINONE OXIDOREDUCTASE CHAIN 2"/>
    <property type="match status" value="1"/>
</dbReference>